<dbReference type="RefSeq" id="WP_115234583.1">
    <property type="nucleotide sequence ID" value="NZ_UGIF01000002.1"/>
</dbReference>
<dbReference type="EMBL" id="UGIF01000002">
    <property type="protein sequence ID" value="STP28176.1"/>
    <property type="molecule type" value="Genomic_DNA"/>
</dbReference>
<feature type="transmembrane region" description="Helical" evidence="1">
    <location>
        <begin position="395"/>
        <end position="415"/>
    </location>
</feature>
<feature type="transmembrane region" description="Helical" evidence="1">
    <location>
        <begin position="113"/>
        <end position="140"/>
    </location>
</feature>
<feature type="transmembrane region" description="Helical" evidence="1">
    <location>
        <begin position="38"/>
        <end position="60"/>
    </location>
</feature>
<reference evidence="2 3" key="1">
    <citation type="submission" date="2018-06" db="EMBL/GenBank/DDBJ databases">
        <authorList>
            <consortium name="Pathogen Informatics"/>
            <person name="Doyle S."/>
        </authorList>
    </citation>
    <scope>NUCLEOTIDE SEQUENCE [LARGE SCALE GENOMIC DNA]</scope>
    <source>
        <strain evidence="2 3">NCTC8129</strain>
    </source>
</reference>
<evidence type="ECO:0000256" key="1">
    <source>
        <dbReference type="SAM" id="Phobius"/>
    </source>
</evidence>
<feature type="transmembrane region" description="Helical" evidence="1">
    <location>
        <begin position="340"/>
        <end position="358"/>
    </location>
</feature>
<accession>A0A377KGI9</accession>
<feature type="transmembrane region" description="Helical" evidence="1">
    <location>
        <begin position="243"/>
        <end position="264"/>
    </location>
</feature>
<dbReference type="Proteomes" id="UP000254070">
    <property type="component" value="Unassembled WGS sequence"/>
</dbReference>
<gene>
    <name evidence="2" type="ORF">NCTC8129_00293</name>
</gene>
<dbReference type="AlphaFoldDB" id="A0A377KGI9"/>
<proteinExistence type="predicted"/>
<organism evidence="2 3">
    <name type="scientific">Enterococcus durans</name>
    <dbReference type="NCBI Taxonomy" id="53345"/>
    <lineage>
        <taxon>Bacteria</taxon>
        <taxon>Bacillati</taxon>
        <taxon>Bacillota</taxon>
        <taxon>Bacilli</taxon>
        <taxon>Lactobacillales</taxon>
        <taxon>Enterococcaceae</taxon>
        <taxon>Enterococcus</taxon>
    </lineage>
</organism>
<feature type="transmembrane region" description="Helical" evidence="1">
    <location>
        <begin position="493"/>
        <end position="514"/>
    </location>
</feature>
<feature type="transmembrane region" description="Helical" evidence="1">
    <location>
        <begin position="146"/>
        <end position="175"/>
    </location>
</feature>
<evidence type="ECO:0000313" key="3">
    <source>
        <dbReference type="Proteomes" id="UP000254070"/>
    </source>
</evidence>
<evidence type="ECO:0000313" key="2">
    <source>
        <dbReference type="EMBL" id="STP28176.1"/>
    </source>
</evidence>
<keyword evidence="1" id="KW-0472">Membrane</keyword>
<feature type="transmembrane region" description="Helical" evidence="1">
    <location>
        <begin position="308"/>
        <end position="328"/>
    </location>
</feature>
<sequence>MNKQQLIELIRVNLLYVNPQMTNKAREKGKKEKSLSRYLMLQFVISGLAFLLIYSVTMFAVDFNRMPGFFTYYVALFSLLGLSQSISVIYNIFFEGTDLQAFLPLPFRQSQLFLSKILVVAMTIAPFVFPLLVLFLLTGWQAQHFFLVTIFFAFLLFALFLILLFCIASLLVFGLAQTSLFKKHKKAVTSLLLGGSMVIAVLGIMWMNHQTVDISVGLADRQPLVFLLPFYHVMNQPFSTNGLLNLGIILVTVLVLLFAIRSLIVPKLTDQLTASTTEVKAKRKHKKNQTLRQLLFNYNMQLVEEPSLILQVISSSLITPIIFIIAFAVGDGINLSTLDIRLIGVVFFTGIVLASLTVNQTSFVSNLISLDQENYLFIRSLPLSMKRYLKKKFRFGWFLQSCLSGGIAIIAGLIFRLPLLFLLSFLLGTLIGTYILSLRYFARDYRLLLLNWTNINQLFTRGAGNLGLVAMLMGTIIGSVIILVIYGITTLMFPFWIVNGIAFAILIPGVLWLIRYYQKNFWEKL</sequence>
<keyword evidence="1" id="KW-0812">Transmembrane</keyword>
<feature type="transmembrane region" description="Helical" evidence="1">
    <location>
        <begin position="421"/>
        <end position="442"/>
    </location>
</feature>
<name>A0A377KGI9_9ENTE</name>
<feature type="transmembrane region" description="Helical" evidence="1">
    <location>
        <begin position="463"/>
        <end position="487"/>
    </location>
</feature>
<protein>
    <submittedName>
        <fullName evidence="2">ABC superfamily ATP binding cassette transporter, membrane protein</fullName>
    </submittedName>
</protein>
<keyword evidence="1" id="KW-1133">Transmembrane helix</keyword>
<feature type="transmembrane region" description="Helical" evidence="1">
    <location>
        <begin position="72"/>
        <end position="93"/>
    </location>
</feature>
<feature type="transmembrane region" description="Helical" evidence="1">
    <location>
        <begin position="187"/>
        <end position="207"/>
    </location>
</feature>